<dbReference type="EMBL" id="LNQE01000414">
    <property type="protein sequence ID" value="KUG26735.1"/>
    <property type="molecule type" value="Genomic_DNA"/>
</dbReference>
<reference evidence="1" key="1">
    <citation type="journal article" date="2015" name="Proc. Natl. Acad. Sci. U.S.A.">
        <title>Networks of energetic and metabolic interactions define dynamics in microbial communities.</title>
        <authorList>
            <person name="Embree M."/>
            <person name="Liu J.K."/>
            <person name="Al-Bassam M.M."/>
            <person name="Zengler K."/>
        </authorList>
    </citation>
    <scope>NUCLEOTIDE SEQUENCE</scope>
</reference>
<name>A0A0W8G0P8_9ZZZZ</name>
<organism evidence="1">
    <name type="scientific">hydrocarbon metagenome</name>
    <dbReference type="NCBI Taxonomy" id="938273"/>
    <lineage>
        <taxon>unclassified sequences</taxon>
        <taxon>metagenomes</taxon>
        <taxon>ecological metagenomes</taxon>
    </lineage>
</organism>
<gene>
    <name evidence="1" type="ORF">ASZ90_003418</name>
</gene>
<accession>A0A0W8G0P8</accession>
<sequence length="139" mass="15873">MKKFLFFLVVLSASVLAQDLIGEKLNTTIEKLFSVSKLRDYNAVCDLIVFTGSDEARNLQSKLNSRNDEEFQQAERIAKKIKAYVDISDSYEITSTEKVTEEGKEFLHAKIEFKSGNQILEIVFKFIGIDENLLLVEID</sequence>
<evidence type="ECO:0000313" key="1">
    <source>
        <dbReference type="EMBL" id="KUG26735.1"/>
    </source>
</evidence>
<comment type="caution">
    <text evidence="1">The sequence shown here is derived from an EMBL/GenBank/DDBJ whole genome shotgun (WGS) entry which is preliminary data.</text>
</comment>
<dbReference type="AlphaFoldDB" id="A0A0W8G0P8"/>
<protein>
    <submittedName>
        <fullName evidence="1">Uncharacterized protein</fullName>
    </submittedName>
</protein>
<proteinExistence type="predicted"/>